<feature type="region of interest" description="Disordered" evidence="1">
    <location>
        <begin position="121"/>
        <end position="145"/>
    </location>
</feature>
<feature type="compositionally biased region" description="Basic and acidic residues" evidence="1">
    <location>
        <begin position="59"/>
        <end position="71"/>
    </location>
</feature>
<evidence type="ECO:0000313" key="2">
    <source>
        <dbReference type="EMBL" id="RKD95815.1"/>
    </source>
</evidence>
<name>A0A3R7DDY4_9EURY</name>
<evidence type="ECO:0000313" key="3">
    <source>
        <dbReference type="Proteomes" id="UP000283805"/>
    </source>
</evidence>
<dbReference type="Proteomes" id="UP000283805">
    <property type="component" value="Unassembled WGS sequence"/>
</dbReference>
<dbReference type="Gene3D" id="2.60.40.10">
    <property type="entry name" value="Immunoglobulins"/>
    <property type="match status" value="1"/>
</dbReference>
<gene>
    <name evidence="2" type="ORF">ATJ93_2678</name>
</gene>
<sequence length="218" mass="22795">MRRRSLLVGLTVALAGCSSPDEQDGSENDNISDGPEQPDSTPGETDEPDDETPDEPEDESGKDPETEPGKEPDDETREPDIKYSVSVDRPTPTRIHHSVDVAVTIENTGGQTGTYNYTLTLSNGGDEEVSDSGKIDPGERKTTTHTFDLDRTGEYEIAFNGETVAEFLVRSSSSGGGSGGGGGGSGDGGDEDDDESEGNATVGGEVTGCIETDETPCN</sequence>
<feature type="compositionally biased region" description="Basic and acidic residues" evidence="1">
    <location>
        <begin position="131"/>
        <end position="145"/>
    </location>
</feature>
<keyword evidence="3" id="KW-1185">Reference proteome</keyword>
<feature type="compositionally biased region" description="Acidic residues" evidence="1">
    <location>
        <begin position="44"/>
        <end position="58"/>
    </location>
</feature>
<accession>A0A3R7DDY4</accession>
<dbReference type="EMBL" id="RAPO01000002">
    <property type="protein sequence ID" value="RKD95815.1"/>
    <property type="molecule type" value="Genomic_DNA"/>
</dbReference>
<feature type="region of interest" description="Disordered" evidence="1">
    <location>
        <begin position="169"/>
        <end position="218"/>
    </location>
</feature>
<evidence type="ECO:0008006" key="4">
    <source>
        <dbReference type="Google" id="ProtNLM"/>
    </source>
</evidence>
<organism evidence="2 3">
    <name type="scientific">Halopiger aswanensis</name>
    <dbReference type="NCBI Taxonomy" id="148449"/>
    <lineage>
        <taxon>Archaea</taxon>
        <taxon>Methanobacteriati</taxon>
        <taxon>Methanobacteriota</taxon>
        <taxon>Stenosarchaea group</taxon>
        <taxon>Halobacteria</taxon>
        <taxon>Halobacteriales</taxon>
        <taxon>Natrialbaceae</taxon>
        <taxon>Halopiger</taxon>
    </lineage>
</organism>
<dbReference type="InterPro" id="IPR013783">
    <property type="entry name" value="Ig-like_fold"/>
</dbReference>
<dbReference type="AlphaFoldDB" id="A0A3R7DDY4"/>
<feature type="region of interest" description="Disordered" evidence="1">
    <location>
        <begin position="14"/>
        <end position="94"/>
    </location>
</feature>
<evidence type="ECO:0000256" key="1">
    <source>
        <dbReference type="SAM" id="MobiDB-lite"/>
    </source>
</evidence>
<comment type="caution">
    <text evidence="2">The sequence shown here is derived from an EMBL/GenBank/DDBJ whole genome shotgun (WGS) entry which is preliminary data.</text>
</comment>
<reference evidence="2 3" key="1">
    <citation type="submission" date="2018-09" db="EMBL/GenBank/DDBJ databases">
        <title>Genomic Encyclopedia of Archaeal and Bacterial Type Strains, Phase II (KMG-II): from individual species to whole genera.</title>
        <authorList>
            <person name="Goeker M."/>
        </authorList>
    </citation>
    <scope>NUCLEOTIDE SEQUENCE [LARGE SCALE GENOMIC DNA]</scope>
    <source>
        <strain evidence="2 3">DSM 13151</strain>
    </source>
</reference>
<protein>
    <recommendedName>
        <fullName evidence="4">CARDB protein</fullName>
    </recommendedName>
</protein>
<dbReference type="RefSeq" id="WP_120245046.1">
    <property type="nucleotide sequence ID" value="NZ_RAPO01000002.1"/>
</dbReference>
<feature type="compositionally biased region" description="Gly residues" evidence="1">
    <location>
        <begin position="174"/>
        <end position="187"/>
    </location>
</feature>
<feature type="compositionally biased region" description="Acidic residues" evidence="1">
    <location>
        <begin position="188"/>
        <end position="197"/>
    </location>
</feature>
<dbReference type="PROSITE" id="PS51257">
    <property type="entry name" value="PROKAR_LIPOPROTEIN"/>
    <property type="match status" value="1"/>
</dbReference>
<proteinExistence type="predicted"/>